<dbReference type="EMBL" id="CCAG010014000">
    <property type="status" value="NOT_ANNOTATED_CDS"/>
    <property type="molecule type" value="Genomic_DNA"/>
</dbReference>
<evidence type="ECO:0000256" key="8">
    <source>
        <dbReference type="SAM" id="SignalP"/>
    </source>
</evidence>
<evidence type="ECO:0000256" key="7">
    <source>
        <dbReference type="SAM" id="MobiDB-lite"/>
    </source>
</evidence>
<dbReference type="GO" id="GO:0004930">
    <property type="term" value="F:G protein-coupled receptor activity"/>
    <property type="evidence" value="ECO:0007669"/>
    <property type="project" value="InterPro"/>
</dbReference>
<feature type="chain" id="PRO_5008408193" description="Receptor ligand binding region domain-containing protein" evidence="8">
    <location>
        <begin position="26"/>
        <end position="522"/>
    </location>
</feature>
<evidence type="ECO:0000256" key="1">
    <source>
        <dbReference type="ARBA" id="ARBA00004141"/>
    </source>
</evidence>
<evidence type="ECO:0000256" key="6">
    <source>
        <dbReference type="ARBA" id="ARBA00023180"/>
    </source>
</evidence>
<keyword evidence="4" id="KW-0472">Membrane</keyword>
<keyword evidence="2" id="KW-0812">Transmembrane</keyword>
<feature type="signal peptide" evidence="8">
    <location>
        <begin position="1"/>
        <end position="25"/>
    </location>
</feature>
<dbReference type="PANTHER" id="PTHR24060">
    <property type="entry name" value="METABOTROPIC GLUTAMATE RECEPTOR"/>
    <property type="match status" value="1"/>
</dbReference>
<dbReference type="SUPFAM" id="SSF53822">
    <property type="entry name" value="Periplasmic binding protein-like I"/>
    <property type="match status" value="1"/>
</dbReference>
<reference evidence="10" key="1">
    <citation type="submission" date="2020-05" db="UniProtKB">
        <authorList>
            <consortium name="EnsemblMetazoa"/>
        </authorList>
    </citation>
    <scope>IDENTIFICATION</scope>
    <source>
        <strain evidence="10">Yale</strain>
    </source>
</reference>
<proteinExistence type="predicted"/>
<evidence type="ECO:0000256" key="3">
    <source>
        <dbReference type="ARBA" id="ARBA00022989"/>
    </source>
</evidence>
<dbReference type="Gene3D" id="3.40.50.2300">
    <property type="match status" value="2"/>
</dbReference>
<evidence type="ECO:0000313" key="11">
    <source>
        <dbReference type="Proteomes" id="UP000092444"/>
    </source>
</evidence>
<dbReference type="InterPro" id="IPR050726">
    <property type="entry name" value="mGluR"/>
</dbReference>
<evidence type="ECO:0000259" key="9">
    <source>
        <dbReference type="Pfam" id="PF01094"/>
    </source>
</evidence>
<dbReference type="AlphaFoldDB" id="A0A1B0GBF6"/>
<evidence type="ECO:0000256" key="4">
    <source>
        <dbReference type="ARBA" id="ARBA00023136"/>
    </source>
</evidence>
<feature type="domain" description="Receptor ligand binding region" evidence="9">
    <location>
        <begin position="322"/>
        <end position="519"/>
    </location>
</feature>
<keyword evidence="6" id="KW-0325">Glycoprotein</keyword>
<dbReference type="InterPro" id="IPR001828">
    <property type="entry name" value="ANF_lig-bd_rcpt"/>
</dbReference>
<evidence type="ECO:0000313" key="10">
    <source>
        <dbReference type="EnsemblMetazoa" id="GMOY010638-PA"/>
    </source>
</evidence>
<dbReference type="GO" id="GO:0016020">
    <property type="term" value="C:membrane"/>
    <property type="evidence" value="ECO:0007669"/>
    <property type="project" value="UniProtKB-SubCell"/>
</dbReference>
<evidence type="ECO:0000256" key="5">
    <source>
        <dbReference type="ARBA" id="ARBA00023170"/>
    </source>
</evidence>
<dbReference type="Pfam" id="PF01094">
    <property type="entry name" value="ANF_receptor"/>
    <property type="match status" value="1"/>
</dbReference>
<dbReference type="PhylomeDB" id="A0A1B0GBF6"/>
<protein>
    <recommendedName>
        <fullName evidence="9">Receptor ligand binding region domain-containing protein</fullName>
    </recommendedName>
</protein>
<dbReference type="VEuPathDB" id="VectorBase:GMOY010638"/>
<dbReference type="STRING" id="37546.A0A1B0GBF6"/>
<dbReference type="FunFam" id="3.40.50.2300:FF:000681">
    <property type="entry name" value="Metabotropic glutamate receptor-like Protein"/>
    <property type="match status" value="1"/>
</dbReference>
<comment type="subcellular location">
    <subcellularLocation>
        <location evidence="1">Membrane</location>
        <topology evidence="1">Multi-pass membrane protein</topology>
    </subcellularLocation>
</comment>
<dbReference type="FunFam" id="3.40.50.2300:FF:000145">
    <property type="entry name" value="Glutamate receptor, metabotropic"/>
    <property type="match status" value="1"/>
</dbReference>
<sequence>MSFGTQSLMNAYACLLLMTTFAAHGFAIAISDHQFIPTKIAVVGDIKTANKEETPNFDTEMYSIANFSSESEEMAQQLSQQNLQETIKTKQTCHQYREQIELTHLHEQHECHRQQRRYLQEQTKPNKHRKWPHRHHHPNPHSGHHHHHHHHRNKLKLPSPELMNYQNDEQLMLKNSHLSKKYQNLKQTTDYDFTDNFNSLSKPHNHNHHQQHHSTLMKTAKNNYFALTSRSGRHRGRVSHTHSNKSNKIFRSLPDNSEHSFEQQHFNQKHLMSSTIVGQRHWPVKREAVVEGDVILGGLMMVHSREDTIMCGPIMPQGGIQALEAMLYTIDCINKVQLLPNITLGAHILDDCDKDSYGLEMAVDFIKGSISNIDDAEYHCNKTQVRKVISGVVGAASSVTSIQVANLLRLFRIPQVSFFSTSPELSNKQRFEYFSRTIPSDHYQVKAMVEIVKRLGWSYVSIIYEESNYGIKAFEELEELLARHSVCIAVKEKLVKDSGVAEEIAYDNIVQKLLTKPRARGK</sequence>
<keyword evidence="11" id="KW-1185">Reference proteome</keyword>
<evidence type="ECO:0000256" key="2">
    <source>
        <dbReference type="ARBA" id="ARBA00022692"/>
    </source>
</evidence>
<dbReference type="InterPro" id="IPR028082">
    <property type="entry name" value="Peripla_BP_I"/>
</dbReference>
<keyword evidence="3" id="KW-1133">Transmembrane helix</keyword>
<feature type="compositionally biased region" description="Basic residues" evidence="7">
    <location>
        <begin position="125"/>
        <end position="155"/>
    </location>
</feature>
<organism evidence="10 11">
    <name type="scientific">Glossina morsitans morsitans</name>
    <name type="common">Savannah tsetse fly</name>
    <dbReference type="NCBI Taxonomy" id="37546"/>
    <lineage>
        <taxon>Eukaryota</taxon>
        <taxon>Metazoa</taxon>
        <taxon>Ecdysozoa</taxon>
        <taxon>Arthropoda</taxon>
        <taxon>Hexapoda</taxon>
        <taxon>Insecta</taxon>
        <taxon>Pterygota</taxon>
        <taxon>Neoptera</taxon>
        <taxon>Endopterygota</taxon>
        <taxon>Diptera</taxon>
        <taxon>Brachycera</taxon>
        <taxon>Muscomorpha</taxon>
        <taxon>Hippoboscoidea</taxon>
        <taxon>Glossinidae</taxon>
        <taxon>Glossina</taxon>
    </lineage>
</organism>
<dbReference type="Proteomes" id="UP000092444">
    <property type="component" value="Unassembled WGS sequence"/>
</dbReference>
<keyword evidence="8" id="KW-0732">Signal</keyword>
<keyword evidence="5" id="KW-0675">Receptor</keyword>
<dbReference type="EnsemblMetazoa" id="GMOY010638-RA">
    <property type="protein sequence ID" value="GMOY010638-PA"/>
    <property type="gene ID" value="GMOY010638"/>
</dbReference>
<dbReference type="InterPro" id="IPR000337">
    <property type="entry name" value="GPCR_3"/>
</dbReference>
<dbReference type="PRINTS" id="PR00248">
    <property type="entry name" value="GPCRMGR"/>
</dbReference>
<feature type="region of interest" description="Disordered" evidence="7">
    <location>
        <begin position="123"/>
        <end position="155"/>
    </location>
</feature>
<name>A0A1B0GBF6_GLOMM</name>
<accession>A0A1B0GBF6</accession>